<comment type="caution">
    <text evidence="2">The sequence shown here is derived from an EMBL/GenBank/DDBJ whole genome shotgun (WGS) entry which is preliminary data.</text>
</comment>
<evidence type="ECO:0000256" key="1">
    <source>
        <dbReference type="SAM" id="MobiDB-lite"/>
    </source>
</evidence>
<evidence type="ECO:0000313" key="2">
    <source>
        <dbReference type="EMBL" id="TQJ01876.1"/>
    </source>
</evidence>
<feature type="compositionally biased region" description="Polar residues" evidence="1">
    <location>
        <begin position="1"/>
        <end position="11"/>
    </location>
</feature>
<proteinExistence type="predicted"/>
<dbReference type="EMBL" id="VFML01000001">
    <property type="protein sequence ID" value="TQJ01876.1"/>
    <property type="molecule type" value="Genomic_DNA"/>
</dbReference>
<feature type="compositionally biased region" description="Acidic residues" evidence="1">
    <location>
        <begin position="65"/>
        <end position="76"/>
    </location>
</feature>
<sequence length="76" mass="8357">MSHVSSRTLTDSGEFGYTWGMQDRSHHWDSEPSNVPVPPDRDIGGGTGDVPEPVNKDEVKHAEDLSEDEVTPEPPD</sequence>
<accession>A0A542DFN2</accession>
<dbReference type="AlphaFoldDB" id="A0A542DFN2"/>
<organism evidence="2 3">
    <name type="scientific">Amycolatopsis cihanbeyliensis</name>
    <dbReference type="NCBI Taxonomy" id="1128664"/>
    <lineage>
        <taxon>Bacteria</taxon>
        <taxon>Bacillati</taxon>
        <taxon>Actinomycetota</taxon>
        <taxon>Actinomycetes</taxon>
        <taxon>Pseudonocardiales</taxon>
        <taxon>Pseudonocardiaceae</taxon>
        <taxon>Amycolatopsis</taxon>
    </lineage>
</organism>
<reference evidence="2 3" key="1">
    <citation type="submission" date="2019-06" db="EMBL/GenBank/DDBJ databases">
        <title>Sequencing the genomes of 1000 actinobacteria strains.</title>
        <authorList>
            <person name="Klenk H.-P."/>
        </authorList>
    </citation>
    <scope>NUCLEOTIDE SEQUENCE [LARGE SCALE GENOMIC DNA]</scope>
    <source>
        <strain evidence="2 3">DSM 45679</strain>
    </source>
</reference>
<feature type="region of interest" description="Disordered" evidence="1">
    <location>
        <begin position="1"/>
        <end position="76"/>
    </location>
</feature>
<keyword evidence="3" id="KW-1185">Reference proteome</keyword>
<gene>
    <name evidence="2" type="ORF">FB471_1592</name>
</gene>
<protein>
    <submittedName>
        <fullName evidence="2">Uncharacterized protein</fullName>
    </submittedName>
</protein>
<dbReference type="Proteomes" id="UP000320876">
    <property type="component" value="Unassembled WGS sequence"/>
</dbReference>
<name>A0A542DFN2_AMYCI</name>
<feature type="compositionally biased region" description="Basic and acidic residues" evidence="1">
    <location>
        <begin position="54"/>
        <end position="64"/>
    </location>
</feature>
<evidence type="ECO:0000313" key="3">
    <source>
        <dbReference type="Proteomes" id="UP000320876"/>
    </source>
</evidence>